<dbReference type="PANTHER" id="PTHR13954:SF6">
    <property type="entry name" value="NON-SPECIFIC SERINE_THREONINE PROTEIN KINASE"/>
    <property type="match status" value="1"/>
</dbReference>
<evidence type="ECO:0000256" key="2">
    <source>
        <dbReference type="ARBA" id="ARBA00022840"/>
    </source>
</evidence>
<comment type="similarity">
    <text evidence="4">Belongs to the protein kinase superfamily.</text>
</comment>
<keyword evidence="7" id="KW-1185">Reference proteome</keyword>
<evidence type="ECO:0000313" key="7">
    <source>
        <dbReference type="Proteomes" id="UP001234178"/>
    </source>
</evidence>
<sequence length="425" mass="48049">MSQEYEPISDGCYYNRSKKLGRGGYGFVFSGKYYGKDVAVKRVLLENSKPIEEALLAKLDHENVVKLIDVPVNKDFRFYVLELCAASLDEYCKGIYPDLIIPSEPEVLYQLTTGLEYIHSLRIIHRDIKPENILISKPDPIVKMKWADFGLSKAINENGSCSMSGNPGTQNWKAPEVLRLRVKPGGRGSKQNDIFSTGLVFFYFLTRVHPFGEDSEIESNIRNKKPVNLHELADDHFAKKIVIKMISHKVTDRMALKDIIQELEPHLPQNSSRNSDNQLLANRAVGVEAVGSSHKPMPSAAAKLPKKPTIKKEPKENIMSIRDVLSGARKKPRWAIKARVIQKSPFKYMAIPALNKPAQKYFDLVLEDETGKIKARACTAKICNKFYMKFKEGEQYLIKELKMGKSSEIMEPFLSIKGKTEVSLG</sequence>
<evidence type="ECO:0000256" key="4">
    <source>
        <dbReference type="RuleBase" id="RU000304"/>
    </source>
</evidence>
<evidence type="ECO:0000256" key="3">
    <source>
        <dbReference type="PROSITE-ProRule" id="PRU10141"/>
    </source>
</evidence>
<dbReference type="InterPro" id="IPR011009">
    <property type="entry name" value="Kinase-like_dom_sf"/>
</dbReference>
<dbReference type="Pfam" id="PF00069">
    <property type="entry name" value="Pkinase"/>
    <property type="match status" value="1"/>
</dbReference>
<name>A0ABQ9YWX9_9CRUS</name>
<dbReference type="PROSITE" id="PS00108">
    <property type="entry name" value="PROTEIN_KINASE_ST"/>
    <property type="match status" value="1"/>
</dbReference>
<dbReference type="InterPro" id="IPR045133">
    <property type="entry name" value="IRE1/2-like"/>
</dbReference>
<feature type="binding site" evidence="3">
    <location>
        <position position="41"/>
    </location>
    <ligand>
        <name>ATP</name>
        <dbReference type="ChEBI" id="CHEBI:30616"/>
    </ligand>
</feature>
<dbReference type="EMBL" id="JAOYFB010000001">
    <property type="protein sequence ID" value="KAK4004998.1"/>
    <property type="molecule type" value="Genomic_DNA"/>
</dbReference>
<evidence type="ECO:0000259" key="5">
    <source>
        <dbReference type="PROSITE" id="PS50011"/>
    </source>
</evidence>
<dbReference type="InterPro" id="IPR017441">
    <property type="entry name" value="Protein_kinase_ATP_BS"/>
</dbReference>
<dbReference type="SMART" id="SM00220">
    <property type="entry name" value="S_TKc"/>
    <property type="match status" value="1"/>
</dbReference>
<proteinExistence type="inferred from homology"/>
<feature type="domain" description="Protein kinase" evidence="5">
    <location>
        <begin position="14"/>
        <end position="267"/>
    </location>
</feature>
<dbReference type="PROSITE" id="PS50011">
    <property type="entry name" value="PROTEIN_KINASE_DOM"/>
    <property type="match status" value="1"/>
</dbReference>
<keyword evidence="4" id="KW-0723">Serine/threonine-protein kinase</keyword>
<dbReference type="PROSITE" id="PS00107">
    <property type="entry name" value="PROTEIN_KINASE_ATP"/>
    <property type="match status" value="1"/>
</dbReference>
<dbReference type="Proteomes" id="UP001234178">
    <property type="component" value="Unassembled WGS sequence"/>
</dbReference>
<organism evidence="6 7">
    <name type="scientific">Daphnia magna</name>
    <dbReference type="NCBI Taxonomy" id="35525"/>
    <lineage>
        <taxon>Eukaryota</taxon>
        <taxon>Metazoa</taxon>
        <taxon>Ecdysozoa</taxon>
        <taxon>Arthropoda</taxon>
        <taxon>Crustacea</taxon>
        <taxon>Branchiopoda</taxon>
        <taxon>Diplostraca</taxon>
        <taxon>Cladocera</taxon>
        <taxon>Anomopoda</taxon>
        <taxon>Daphniidae</taxon>
        <taxon>Daphnia</taxon>
    </lineage>
</organism>
<dbReference type="Gene3D" id="1.10.510.10">
    <property type="entry name" value="Transferase(Phosphotransferase) domain 1"/>
    <property type="match status" value="1"/>
</dbReference>
<evidence type="ECO:0000313" key="6">
    <source>
        <dbReference type="EMBL" id="KAK4004998.1"/>
    </source>
</evidence>
<dbReference type="Gene3D" id="3.30.200.20">
    <property type="entry name" value="Phosphorylase Kinase, domain 1"/>
    <property type="match status" value="1"/>
</dbReference>
<gene>
    <name evidence="6" type="ORF">OUZ56_006723</name>
</gene>
<dbReference type="InterPro" id="IPR000719">
    <property type="entry name" value="Prot_kinase_dom"/>
</dbReference>
<keyword evidence="1 3" id="KW-0547">Nucleotide-binding</keyword>
<dbReference type="PANTHER" id="PTHR13954">
    <property type="entry name" value="IRE1-RELATED"/>
    <property type="match status" value="1"/>
</dbReference>
<comment type="caution">
    <text evidence="6">The sequence shown here is derived from an EMBL/GenBank/DDBJ whole genome shotgun (WGS) entry which is preliminary data.</text>
</comment>
<dbReference type="InterPro" id="IPR008271">
    <property type="entry name" value="Ser/Thr_kinase_AS"/>
</dbReference>
<dbReference type="SUPFAM" id="SSF50249">
    <property type="entry name" value="Nucleic acid-binding proteins"/>
    <property type="match status" value="1"/>
</dbReference>
<accession>A0ABQ9YWX9</accession>
<keyword evidence="2 3" id="KW-0067">ATP-binding</keyword>
<dbReference type="InterPro" id="IPR012340">
    <property type="entry name" value="NA-bd_OB-fold"/>
</dbReference>
<protein>
    <recommendedName>
        <fullName evidence="5">Protein kinase domain-containing protein</fullName>
    </recommendedName>
</protein>
<evidence type="ECO:0000256" key="1">
    <source>
        <dbReference type="ARBA" id="ARBA00022741"/>
    </source>
</evidence>
<keyword evidence="4" id="KW-0418">Kinase</keyword>
<reference evidence="6 7" key="1">
    <citation type="journal article" date="2023" name="Nucleic Acids Res.">
        <title>The hologenome of Daphnia magna reveals possible DNA methylation and microbiome-mediated evolution of the host genome.</title>
        <authorList>
            <person name="Chaturvedi A."/>
            <person name="Li X."/>
            <person name="Dhandapani V."/>
            <person name="Marshall H."/>
            <person name="Kissane S."/>
            <person name="Cuenca-Cambronero M."/>
            <person name="Asole G."/>
            <person name="Calvet F."/>
            <person name="Ruiz-Romero M."/>
            <person name="Marangio P."/>
            <person name="Guigo R."/>
            <person name="Rago D."/>
            <person name="Mirbahai L."/>
            <person name="Eastwood N."/>
            <person name="Colbourne J.K."/>
            <person name="Zhou J."/>
            <person name="Mallon E."/>
            <person name="Orsini L."/>
        </authorList>
    </citation>
    <scope>NUCLEOTIDE SEQUENCE [LARGE SCALE GENOMIC DNA]</scope>
    <source>
        <strain evidence="6">LRV0_1</strain>
    </source>
</reference>
<dbReference type="SUPFAM" id="SSF56112">
    <property type="entry name" value="Protein kinase-like (PK-like)"/>
    <property type="match status" value="1"/>
</dbReference>
<dbReference type="Gene3D" id="2.40.50.140">
    <property type="entry name" value="Nucleic acid-binding proteins"/>
    <property type="match status" value="1"/>
</dbReference>
<keyword evidence="4" id="KW-0808">Transferase</keyword>